<feature type="region of interest" description="Disordered" evidence="1">
    <location>
        <begin position="104"/>
        <end position="233"/>
    </location>
</feature>
<protein>
    <submittedName>
        <fullName evidence="2">Uncharacterized protein</fullName>
    </submittedName>
</protein>
<name>A0AAN6PE69_9PEZI</name>
<sequence>MAVIDGSPGLSVTVKVDGRSAHEFHTVDCESPLCPKDKNSDLCERPFAVFEFRYRTRDGLVKEGIIPRPSRMAMSAHQKVEEDIGNMSEDEVRERLAVYMQKDEENRKAAENARIASEQQRATREANALQQHTRSGVKTEPRIKRERVRQPQRRVKQEPRIKQEPGSQPPVEEDIEPEESSLAEEKSDSDSDAEQDGLGYSIKREASPPAEDAFMARHKARRRNDSRIKVEQS</sequence>
<evidence type="ECO:0000256" key="1">
    <source>
        <dbReference type="SAM" id="MobiDB-lite"/>
    </source>
</evidence>
<keyword evidence="3" id="KW-1185">Reference proteome</keyword>
<accession>A0AAN6PE69</accession>
<dbReference type="AlphaFoldDB" id="A0AAN6PE69"/>
<dbReference type="Proteomes" id="UP001303115">
    <property type="component" value="Unassembled WGS sequence"/>
</dbReference>
<dbReference type="EMBL" id="MU854413">
    <property type="protein sequence ID" value="KAK4038982.1"/>
    <property type="molecule type" value="Genomic_DNA"/>
</dbReference>
<feature type="compositionally biased region" description="Basic and acidic residues" evidence="1">
    <location>
        <begin position="223"/>
        <end position="233"/>
    </location>
</feature>
<reference evidence="3" key="1">
    <citation type="journal article" date="2023" name="Mol. Phylogenet. Evol.">
        <title>Genome-scale phylogeny and comparative genomics of the fungal order Sordariales.</title>
        <authorList>
            <person name="Hensen N."/>
            <person name="Bonometti L."/>
            <person name="Westerberg I."/>
            <person name="Brannstrom I.O."/>
            <person name="Guillou S."/>
            <person name="Cros-Aarteil S."/>
            <person name="Calhoun S."/>
            <person name="Haridas S."/>
            <person name="Kuo A."/>
            <person name="Mondo S."/>
            <person name="Pangilinan J."/>
            <person name="Riley R."/>
            <person name="LaButti K."/>
            <person name="Andreopoulos B."/>
            <person name="Lipzen A."/>
            <person name="Chen C."/>
            <person name="Yan M."/>
            <person name="Daum C."/>
            <person name="Ng V."/>
            <person name="Clum A."/>
            <person name="Steindorff A."/>
            <person name="Ohm R.A."/>
            <person name="Martin F."/>
            <person name="Silar P."/>
            <person name="Natvig D.O."/>
            <person name="Lalanne C."/>
            <person name="Gautier V."/>
            <person name="Ament-Velasquez S.L."/>
            <person name="Kruys A."/>
            <person name="Hutchinson M.I."/>
            <person name="Powell A.J."/>
            <person name="Barry K."/>
            <person name="Miller A.N."/>
            <person name="Grigoriev I.V."/>
            <person name="Debuchy R."/>
            <person name="Gladieux P."/>
            <person name="Hiltunen Thoren M."/>
            <person name="Johannesson H."/>
        </authorList>
    </citation>
    <scope>NUCLEOTIDE SEQUENCE [LARGE SCALE GENOMIC DNA]</scope>
    <source>
        <strain evidence="3">CBS 284.82</strain>
    </source>
</reference>
<gene>
    <name evidence="2" type="ORF">C8A01DRAFT_37031</name>
</gene>
<dbReference type="PANTHER" id="PTHR36223:SF1">
    <property type="entry name" value="TRANSCRIPTION ELONGATION FACTOR EAF N-TERMINAL DOMAIN-CONTAINING PROTEIN"/>
    <property type="match status" value="1"/>
</dbReference>
<comment type="caution">
    <text evidence="2">The sequence shown here is derived from an EMBL/GenBank/DDBJ whole genome shotgun (WGS) entry which is preliminary data.</text>
</comment>
<feature type="compositionally biased region" description="Acidic residues" evidence="1">
    <location>
        <begin position="171"/>
        <end position="182"/>
    </location>
</feature>
<evidence type="ECO:0000313" key="3">
    <source>
        <dbReference type="Proteomes" id="UP001303115"/>
    </source>
</evidence>
<organism evidence="2 3">
    <name type="scientific">Parachaetomium inaequale</name>
    <dbReference type="NCBI Taxonomy" id="2588326"/>
    <lineage>
        <taxon>Eukaryota</taxon>
        <taxon>Fungi</taxon>
        <taxon>Dikarya</taxon>
        <taxon>Ascomycota</taxon>
        <taxon>Pezizomycotina</taxon>
        <taxon>Sordariomycetes</taxon>
        <taxon>Sordariomycetidae</taxon>
        <taxon>Sordariales</taxon>
        <taxon>Chaetomiaceae</taxon>
        <taxon>Parachaetomium</taxon>
    </lineage>
</organism>
<dbReference type="PANTHER" id="PTHR36223">
    <property type="entry name" value="BETA-LACTAMASE-TYPE TRANSPEPTIDASE FOLD DOMAIN CONTAINING PROTEIN"/>
    <property type="match status" value="1"/>
</dbReference>
<proteinExistence type="predicted"/>
<evidence type="ECO:0000313" key="2">
    <source>
        <dbReference type="EMBL" id="KAK4038982.1"/>
    </source>
</evidence>
<feature type="compositionally biased region" description="Basic residues" evidence="1">
    <location>
        <begin position="144"/>
        <end position="154"/>
    </location>
</feature>